<gene>
    <name evidence="1" type="ORF">rCG_47368</name>
</gene>
<protein>
    <submittedName>
        <fullName evidence="1">RCG47368</fullName>
    </submittedName>
</protein>
<dbReference type="Proteomes" id="UP000234681">
    <property type="component" value="Chromosome 1"/>
</dbReference>
<proteinExistence type="predicted"/>
<evidence type="ECO:0000313" key="2">
    <source>
        <dbReference type="Proteomes" id="UP000234681"/>
    </source>
</evidence>
<sequence length="20" mass="2265">MYSSVYSNKIVVDEGIIFSL</sequence>
<name>A6I115_RAT</name>
<dbReference type="AlphaFoldDB" id="A6I115"/>
<reference evidence="2" key="1">
    <citation type="submission" date="2005-09" db="EMBL/GenBank/DDBJ databases">
        <authorList>
            <person name="Mural R.J."/>
            <person name="Li P.W."/>
            <person name="Adams M.D."/>
            <person name="Amanatides P.G."/>
            <person name="Baden-Tillson H."/>
            <person name="Barnstead M."/>
            <person name="Chin S.H."/>
            <person name="Dew I."/>
            <person name="Evans C.A."/>
            <person name="Ferriera S."/>
            <person name="Flanigan M."/>
            <person name="Fosler C."/>
            <person name="Glodek A."/>
            <person name="Gu Z."/>
            <person name="Holt R.A."/>
            <person name="Jennings D."/>
            <person name="Kraft C.L."/>
            <person name="Lu F."/>
            <person name="Nguyen T."/>
            <person name="Nusskern D.R."/>
            <person name="Pfannkoch C.M."/>
            <person name="Sitter C."/>
            <person name="Sutton G.G."/>
            <person name="Venter J.C."/>
            <person name="Wang Z."/>
            <person name="Woodage T."/>
            <person name="Zheng X.H."/>
            <person name="Zhong F."/>
        </authorList>
    </citation>
    <scope>NUCLEOTIDE SEQUENCE [LARGE SCALE GENOMIC DNA]</scope>
    <source>
        <strain>BN</strain>
        <strain evidence="2">Sprague-Dawley</strain>
    </source>
</reference>
<accession>A6I115</accession>
<dbReference type="EMBL" id="CH473953">
    <property type="protein sequence ID" value="EDM13146.1"/>
    <property type="molecule type" value="Genomic_DNA"/>
</dbReference>
<organism evidence="1 2">
    <name type="scientific">Rattus norvegicus</name>
    <name type="common">Rat</name>
    <dbReference type="NCBI Taxonomy" id="10116"/>
    <lineage>
        <taxon>Eukaryota</taxon>
        <taxon>Metazoa</taxon>
        <taxon>Chordata</taxon>
        <taxon>Craniata</taxon>
        <taxon>Vertebrata</taxon>
        <taxon>Euteleostomi</taxon>
        <taxon>Mammalia</taxon>
        <taxon>Eutheria</taxon>
        <taxon>Euarchontoglires</taxon>
        <taxon>Glires</taxon>
        <taxon>Rodentia</taxon>
        <taxon>Myomorpha</taxon>
        <taxon>Muroidea</taxon>
        <taxon>Muridae</taxon>
        <taxon>Murinae</taxon>
        <taxon>Rattus</taxon>
    </lineage>
</organism>
<evidence type="ECO:0000313" key="1">
    <source>
        <dbReference type="EMBL" id="EDM13146.1"/>
    </source>
</evidence>